<proteinExistence type="predicted"/>
<evidence type="ECO:0000313" key="8">
    <source>
        <dbReference type="WBParaSite" id="Pan_g4016.t1"/>
    </source>
</evidence>
<dbReference type="EC" id="3.4.22.49" evidence="2"/>
<dbReference type="GO" id="GO:0051307">
    <property type="term" value="P:meiotic chromosome separation"/>
    <property type="evidence" value="ECO:0007669"/>
    <property type="project" value="TreeGrafter"/>
</dbReference>
<reference evidence="7" key="1">
    <citation type="journal article" date="2013" name="Genetics">
        <title>The draft genome and transcriptome of Panagrellus redivivus are shaped by the harsh demands of a free-living lifestyle.</title>
        <authorList>
            <person name="Srinivasan J."/>
            <person name="Dillman A.R."/>
            <person name="Macchietto M.G."/>
            <person name="Heikkinen L."/>
            <person name="Lakso M."/>
            <person name="Fracchia K.M."/>
            <person name="Antoshechkin I."/>
            <person name="Mortazavi A."/>
            <person name="Wong G."/>
            <person name="Sternberg P.W."/>
        </authorList>
    </citation>
    <scope>NUCLEOTIDE SEQUENCE [LARGE SCALE GENOMIC DNA]</scope>
    <source>
        <strain evidence="7">MT8872</strain>
    </source>
</reference>
<dbReference type="GO" id="GO:0006508">
    <property type="term" value="P:proteolysis"/>
    <property type="evidence" value="ECO:0007669"/>
    <property type="project" value="InterPro"/>
</dbReference>
<sequence length="1294" mass="147736">MAPLPGHLQNEYDELYSPLVAWFQAQKETQRKIFYVYAKEERFKYYDISNMTPWIKMANILSEDIGAANHGKALEESIDLFFSKVVFAVLKLPSSQMRKFVVFPKMYAAIGYLSRDFYLALTSLVTLFAMTKSQYDYISIIRLCVHLKEWDILEHFLQMDIPLCDDMKPVKEICKLYREFYTCQDMTRQFEIADQAITIRDRLLDGRSYGCYWAMQTAYNLLASTGKLPQADVKRYDCPVSNAYQEKQRCMSPLASRVSKFFKYPIQCVMFDFDEELPEDDNLLKLSIAFSDFCESLSNHCEALIDAGHIKDAAEELLNLGFVSMRAGMVSRVINAFSNLHYVKLRTDYDRDKLKGIGAVLSLLLTPTTGKAAIDRRDDLLNDVYLFRKRNDSDSVIYAIDDCDTRPVIKHESECPCDFCVMKAKNYSLCIEAGFAEAMLHKMHMDEYNVFMSTLNTAYTILDKRRALCLRVLRVKYDTKLTKTRRIYAIGRRYCLATYICMQFNRISRNSNKSLCEGLIKWSNYFLELRFYWLFGRQSLRTPCNLDAYPWLFIPRTLVEDDDSMENSSLFQCFGSFTRRPNKPLRFELSPTRISKTDKRTVFDGESMKKLNLNDDGPVYEGEEDGRSELYDTSLAITSVPSTPSHTPIRCRSPSFCTPMKTAVPASETDEGPPSKKPATPAKSRGPTPPSTPTGRVTRSKANKQQILDFDNQKADTPTASPDGSTPKTSKRTPTRAPKPPPEEVKAPVQYEVGPEVEAEEVNHARGDFKKFSHLFYSDWRPVVCLYIGAFLAETFPWHAAYYFVESLATPLRSIKRRHEKQPEDLRFANTIALKEFIRSLPAPVNIVNLIVDPRNVLWLVRMSADDAPIILPVAKINNREDVIGTKMVEIMKRNDSSVNIRQADEFWKVRDGLDFDLKQLLIAIEKTWLLSFKVLMTPFTHTAADLADNDTYKAIGAALRKVGFTVPRAQFLAELFLNTRKEDFEAMLSVFIYLDRADIDEKYYNVKGQNSLYSALAKNGKKLGLKHPKIVEDKFTIVMLSPELSPYPWEMLPVFNEYPMVMRCQSLHFFKLLIEAAKTVPKAVDASKLYYVINPGNDLEKTENRMRESLYLDSFPGVVRSPPKTAISDILNKYELLCYVGHGSGNNIFGTKLIRNSVCNAATILMGCSSARIEQEGRLYDGKGAVHDYVVAGSPFVMGCLWMVTDGEIDKYFVALMRYCCQEFVNENSTFARKLSGRLTFDTLRILITAMVRARGVCRLPYLTGGSVVAYGIPCINVKRSREVLAEVNDSFA</sequence>
<reference evidence="8" key="2">
    <citation type="submission" date="2020-10" db="UniProtKB">
        <authorList>
            <consortium name="WormBaseParasite"/>
        </authorList>
    </citation>
    <scope>IDENTIFICATION</scope>
</reference>
<dbReference type="GO" id="GO:0005737">
    <property type="term" value="C:cytoplasm"/>
    <property type="evidence" value="ECO:0007669"/>
    <property type="project" value="TreeGrafter"/>
</dbReference>
<dbReference type="PANTHER" id="PTHR12792">
    <property type="entry name" value="EXTRA SPINDLE POLES 1-RELATED"/>
    <property type="match status" value="1"/>
</dbReference>
<dbReference type="Proteomes" id="UP000492821">
    <property type="component" value="Unassembled WGS sequence"/>
</dbReference>
<evidence type="ECO:0000259" key="6">
    <source>
        <dbReference type="PROSITE" id="PS51700"/>
    </source>
</evidence>
<keyword evidence="3" id="KW-0378">Hydrolase</keyword>
<name>A0A7E4VWU9_PANRE</name>
<feature type="compositionally biased region" description="Low complexity" evidence="5">
    <location>
        <begin position="677"/>
        <end position="686"/>
    </location>
</feature>
<evidence type="ECO:0000256" key="5">
    <source>
        <dbReference type="SAM" id="MobiDB-lite"/>
    </source>
</evidence>
<dbReference type="GO" id="GO:0004197">
    <property type="term" value="F:cysteine-type endopeptidase activity"/>
    <property type="evidence" value="ECO:0007669"/>
    <property type="project" value="InterPro"/>
</dbReference>
<dbReference type="Pfam" id="PF03568">
    <property type="entry name" value="Separin_C"/>
    <property type="match status" value="1"/>
</dbReference>
<dbReference type="InterPro" id="IPR030397">
    <property type="entry name" value="SEPARIN_core_dom"/>
</dbReference>
<evidence type="ECO:0000313" key="7">
    <source>
        <dbReference type="Proteomes" id="UP000492821"/>
    </source>
</evidence>
<dbReference type="InterPro" id="IPR005314">
    <property type="entry name" value="Peptidase_C50"/>
</dbReference>
<feature type="compositionally biased region" description="Polar residues" evidence="5">
    <location>
        <begin position="715"/>
        <end position="724"/>
    </location>
</feature>
<evidence type="ECO:0000256" key="2">
    <source>
        <dbReference type="ARBA" id="ARBA00012489"/>
    </source>
</evidence>
<evidence type="ECO:0000256" key="3">
    <source>
        <dbReference type="ARBA" id="ARBA00022801"/>
    </source>
</evidence>
<dbReference type="GO" id="GO:0005634">
    <property type="term" value="C:nucleus"/>
    <property type="evidence" value="ECO:0007669"/>
    <property type="project" value="InterPro"/>
</dbReference>
<feature type="domain" description="Peptidase C50" evidence="6">
    <location>
        <begin position="1087"/>
        <end position="1180"/>
    </location>
</feature>
<dbReference type="PANTHER" id="PTHR12792:SF0">
    <property type="entry name" value="SEPARIN"/>
    <property type="match status" value="1"/>
</dbReference>
<dbReference type="WBParaSite" id="Pan_g4016.t1">
    <property type="protein sequence ID" value="Pan_g4016.t1"/>
    <property type="gene ID" value="Pan_g4016"/>
</dbReference>
<keyword evidence="4" id="KW-0159">Chromosome partition</keyword>
<dbReference type="PROSITE" id="PS51700">
    <property type="entry name" value="SEPARIN"/>
    <property type="match status" value="1"/>
</dbReference>
<dbReference type="GO" id="GO:0072686">
    <property type="term" value="C:mitotic spindle"/>
    <property type="evidence" value="ECO:0007669"/>
    <property type="project" value="TreeGrafter"/>
</dbReference>
<dbReference type="GO" id="GO:0005813">
    <property type="term" value="C:centrosome"/>
    <property type="evidence" value="ECO:0007669"/>
    <property type="project" value="TreeGrafter"/>
</dbReference>
<protein>
    <recommendedName>
        <fullName evidence="2">separase</fullName>
        <ecNumber evidence="2">3.4.22.49</ecNumber>
    </recommendedName>
</protein>
<feature type="region of interest" description="Disordered" evidence="5">
    <location>
        <begin position="638"/>
        <end position="747"/>
    </location>
</feature>
<comment type="catalytic activity">
    <reaction evidence="1">
        <text>All bonds known to be hydrolyzed by this endopeptidase have arginine in P1 and an acidic residue in P4. P6 is often occupied by an acidic residue or by a hydroxy-amino-acid residue, the phosphorylation of which enhances cleavage.</text>
        <dbReference type="EC" id="3.4.22.49"/>
    </reaction>
</comment>
<keyword evidence="7" id="KW-1185">Reference proteome</keyword>
<accession>A0A7E4VWU9</accession>
<evidence type="ECO:0000256" key="4">
    <source>
        <dbReference type="ARBA" id="ARBA00022829"/>
    </source>
</evidence>
<evidence type="ECO:0000256" key="1">
    <source>
        <dbReference type="ARBA" id="ARBA00000451"/>
    </source>
</evidence>
<organism evidence="7 8">
    <name type="scientific">Panagrellus redivivus</name>
    <name type="common">Microworm</name>
    <dbReference type="NCBI Taxonomy" id="6233"/>
    <lineage>
        <taxon>Eukaryota</taxon>
        <taxon>Metazoa</taxon>
        <taxon>Ecdysozoa</taxon>
        <taxon>Nematoda</taxon>
        <taxon>Chromadorea</taxon>
        <taxon>Rhabditida</taxon>
        <taxon>Tylenchina</taxon>
        <taxon>Panagrolaimomorpha</taxon>
        <taxon>Panagrolaimoidea</taxon>
        <taxon>Panagrolaimidae</taxon>
        <taxon>Panagrellus</taxon>
    </lineage>
</organism>